<feature type="region of interest" description="Disordered" evidence="1">
    <location>
        <begin position="841"/>
        <end position="863"/>
    </location>
</feature>
<dbReference type="PANTHER" id="PTHR35580:SF1">
    <property type="entry name" value="PHYTASE-LIKE DOMAIN-CONTAINING PROTEIN"/>
    <property type="match status" value="1"/>
</dbReference>
<reference evidence="4" key="1">
    <citation type="submission" date="2021-01" db="EMBL/GenBank/DDBJ databases">
        <title>Whole genome shotgun sequence of Rhizocola hellebori NBRC 109834.</title>
        <authorList>
            <person name="Komaki H."/>
            <person name="Tamura T."/>
        </authorList>
    </citation>
    <scope>NUCLEOTIDE SEQUENCE</scope>
    <source>
        <strain evidence="4">NBRC 109834</strain>
    </source>
</reference>
<evidence type="ECO:0000313" key="4">
    <source>
        <dbReference type="EMBL" id="GIH05472.1"/>
    </source>
</evidence>
<evidence type="ECO:0000313" key="5">
    <source>
        <dbReference type="Proteomes" id="UP000612899"/>
    </source>
</evidence>
<dbReference type="InterPro" id="IPR052918">
    <property type="entry name" value="Motility_Chemotaxis_Reg"/>
</dbReference>
<keyword evidence="5" id="KW-1185">Reference proteome</keyword>
<feature type="compositionally biased region" description="Pro residues" evidence="1">
    <location>
        <begin position="843"/>
        <end position="860"/>
    </location>
</feature>
<dbReference type="Pfam" id="PF06739">
    <property type="entry name" value="SBBP"/>
    <property type="match status" value="1"/>
</dbReference>
<evidence type="ECO:0000259" key="3">
    <source>
        <dbReference type="Pfam" id="PF25778"/>
    </source>
</evidence>
<evidence type="ECO:0000256" key="2">
    <source>
        <dbReference type="SAM" id="Phobius"/>
    </source>
</evidence>
<keyword evidence="2" id="KW-1133">Transmembrane helix</keyword>
<sequence>MNCLDVLAVLLGMGRFLGMDRGRLTIAVGAVAALIGVAAMVQVAVAPDDAESLRQRQYRAADAYARLPLTFVQNRGQADARVRYLAHGSRYGFFFTPDSLVMSLLQRDGATGVNLCLDFVGANPDVAVAAANQAPGLASYLRPGSPAGLPTFGEIVYQDLWPGVDMAVTGTDGVLKYEFRVAPGAGVDDIRLAYRGAEGLTVDETGGGLVVDTAIGALRDTPPVSYQVIEGKRIPVSSRYLLAGEQSYGFAVDGYDPARELVIDPGLEYSTFLGGFGNQSGAAIEVDAAGNAYVTGFTQSPTFPTTPGAFDRTGSASNDLDAFISKLNPAGTALVYSTFLGGTNFEWGRDLAIDAAGNAYVAGQTKSSNFPTTGGAFDRTFNVDTCPRCGIDQYDAFVTKLNPTGSALVYSTFLGGFDIDDILSLAIDGSGQAYVAGQTVSSNFPMTAGAFDTTANGGYDAFVAKFNATGSALVYSTRLGGADNELPGGIDVDSAGNAVIGGATRSADYPTTPGSLQPVHSGGDFLDLFEGFVTKLNPAGSALVYSTFLGGNKQDSVGEVILDAAGNTYLSGGTMSPAFPTTPGTFDPVFDGTSESFAAKLNPAGSALIYSTFLRGAGAGLGAITADGSVWLGGGAGPSAFLTPDAWDSQFSGGTTDAYLAKLNPTGTALVYATFLGGTDNEGIADLALDPAGNVYMTGSTRSADFPTTAGAFDRVYSGDSFIFGADAWVAKLAVGPGAPPPPPPPPPIPAAPTLLAPADGATLAQPVTFDWTDVTGAASYTIEVDEISAFGAPLILTASTTGSAFTTSALPAGTWFWRARAVNPAGTPGPWSQVRTITVQAAPPPSPSPSPPPGGPLPAPALLSPASDARFAPGAVVAFDWADVTGAASYTIQIDDSDTFGSPLTLDLTVVVSQHTASGLPTQRMWWRVRANASGGAPGTWSQARRFELKN</sequence>
<comment type="caution">
    <text evidence="4">The sequence shown here is derived from an EMBL/GenBank/DDBJ whole genome shotgun (WGS) entry which is preliminary data.</text>
</comment>
<name>A0A8J3VGS6_9ACTN</name>
<evidence type="ECO:0000256" key="1">
    <source>
        <dbReference type="SAM" id="MobiDB-lite"/>
    </source>
</evidence>
<keyword evidence="2" id="KW-0472">Membrane</keyword>
<dbReference type="PANTHER" id="PTHR35580">
    <property type="entry name" value="CELL SURFACE GLYCOPROTEIN (S-LAYER PROTEIN)-LIKE PROTEIN"/>
    <property type="match status" value="1"/>
</dbReference>
<dbReference type="AlphaFoldDB" id="A0A8J3VGS6"/>
<dbReference type="GO" id="GO:0005975">
    <property type="term" value="P:carbohydrate metabolic process"/>
    <property type="evidence" value="ECO:0007669"/>
    <property type="project" value="UniProtKB-ARBA"/>
</dbReference>
<dbReference type="Gene3D" id="2.60.40.10">
    <property type="entry name" value="Immunoglobulins"/>
    <property type="match status" value="2"/>
</dbReference>
<dbReference type="EMBL" id="BONY01000019">
    <property type="protein sequence ID" value="GIH05472.1"/>
    <property type="molecule type" value="Genomic_DNA"/>
</dbReference>
<gene>
    <name evidence="4" type="ORF">Rhe02_35390</name>
</gene>
<organism evidence="4 5">
    <name type="scientific">Rhizocola hellebori</name>
    <dbReference type="NCBI Taxonomy" id="1392758"/>
    <lineage>
        <taxon>Bacteria</taxon>
        <taxon>Bacillati</taxon>
        <taxon>Actinomycetota</taxon>
        <taxon>Actinomycetes</taxon>
        <taxon>Micromonosporales</taxon>
        <taxon>Micromonosporaceae</taxon>
        <taxon>Rhizocola</taxon>
    </lineage>
</organism>
<feature type="transmembrane region" description="Helical" evidence="2">
    <location>
        <begin position="24"/>
        <end position="45"/>
    </location>
</feature>
<dbReference type="Pfam" id="PF25778">
    <property type="entry name" value="DUF7948"/>
    <property type="match status" value="1"/>
</dbReference>
<protein>
    <recommendedName>
        <fullName evidence="3">DUF7948 domain-containing protein</fullName>
    </recommendedName>
</protein>
<feature type="domain" description="DUF7948" evidence="3">
    <location>
        <begin position="71"/>
        <end position="265"/>
    </location>
</feature>
<proteinExistence type="predicted"/>
<dbReference type="InterPro" id="IPR057708">
    <property type="entry name" value="DUF7948"/>
</dbReference>
<keyword evidence="2" id="KW-0812">Transmembrane</keyword>
<dbReference type="Proteomes" id="UP000612899">
    <property type="component" value="Unassembled WGS sequence"/>
</dbReference>
<accession>A0A8J3VGS6</accession>
<dbReference type="InterPro" id="IPR010620">
    <property type="entry name" value="SBBP_repeat"/>
</dbReference>
<dbReference type="InterPro" id="IPR013783">
    <property type="entry name" value="Ig-like_fold"/>
</dbReference>